<feature type="domain" description="BPL/LPL catalytic" evidence="2">
    <location>
        <begin position="39"/>
        <end position="154"/>
    </location>
</feature>
<dbReference type="PANTHER" id="PTHR12835:SF5">
    <property type="entry name" value="BIOTIN--PROTEIN LIGASE"/>
    <property type="match status" value="1"/>
</dbReference>
<dbReference type="SUPFAM" id="SSF55681">
    <property type="entry name" value="Class II aaRS and biotin synthetases"/>
    <property type="match status" value="1"/>
</dbReference>
<dbReference type="Proteomes" id="UP000029067">
    <property type="component" value="Unassembled WGS sequence"/>
</dbReference>
<dbReference type="GO" id="GO:0005737">
    <property type="term" value="C:cytoplasm"/>
    <property type="evidence" value="ECO:0007669"/>
    <property type="project" value="TreeGrafter"/>
</dbReference>
<dbReference type="RefSeq" id="WP_238552331.1">
    <property type="nucleotide sequence ID" value="NZ_JGYV01000007.1"/>
</dbReference>
<evidence type="ECO:0000259" key="2">
    <source>
        <dbReference type="Pfam" id="PF03099"/>
    </source>
</evidence>
<protein>
    <submittedName>
        <fullName evidence="3">Biotin acetyl-CoA-carboxylase synthetase</fullName>
        <ecNumber evidence="3">6.3.4.15</ecNumber>
    </submittedName>
</protein>
<dbReference type="EMBL" id="JGYV01000007">
    <property type="protein sequence ID" value="KFI63712.1"/>
    <property type="molecule type" value="Genomic_DNA"/>
</dbReference>
<dbReference type="eggNOG" id="COG0340">
    <property type="taxonomic scope" value="Bacteria"/>
</dbReference>
<organism evidence="3 4">
    <name type="scientific">Bifidobacterium cuniculi</name>
    <dbReference type="NCBI Taxonomy" id="1688"/>
    <lineage>
        <taxon>Bacteria</taxon>
        <taxon>Bacillati</taxon>
        <taxon>Actinomycetota</taxon>
        <taxon>Actinomycetes</taxon>
        <taxon>Bifidobacteriales</taxon>
        <taxon>Bifidobacteriaceae</taxon>
        <taxon>Bifidobacterium</taxon>
    </lineage>
</organism>
<name>A0A087AY62_9BIFI</name>
<gene>
    <name evidence="3" type="ORF">BCUN_1194</name>
</gene>
<dbReference type="Gene3D" id="3.30.930.10">
    <property type="entry name" value="Bira Bifunctional Protein, Domain 2"/>
    <property type="match status" value="1"/>
</dbReference>
<comment type="caution">
    <text evidence="3">The sequence shown here is derived from an EMBL/GenBank/DDBJ whole genome shotgun (WGS) entry which is preliminary data.</text>
</comment>
<dbReference type="InterPro" id="IPR004408">
    <property type="entry name" value="Biotin_CoA_COase_ligase"/>
</dbReference>
<dbReference type="EC" id="6.3.4.15" evidence="3"/>
<sequence>MPYIRTRKVARVIALQEVDSTNDAAARFVAGGRLEGEEPWNPEGTTVVTAARQTAGRGRLDHTWYSAPGQSFVCSFVSAVGADLAHDPKINGWLPMIAGLATVDALRATLTDLQLDWVRGSGVFLHPRHNLLLKWPNDIVYHGRKLGGILTQMVELPDDPSRVAMVFGVGLNIAVPVGQLPIERSTSWQLITRPQQPGAPVPDVATVVDEVASRIVTGLQQRLWQLGLTPEAYTRDLRSRVSQECWTLGHDVLVHYADGTTATGMARSITEDASLTMVDDAGRLRIVHTGDVGILPAGD</sequence>
<dbReference type="AlphaFoldDB" id="A0A087AY62"/>
<evidence type="ECO:0000256" key="1">
    <source>
        <dbReference type="ARBA" id="ARBA00022598"/>
    </source>
</evidence>
<keyword evidence="1 3" id="KW-0436">Ligase</keyword>
<accession>A0A087AY62</accession>
<dbReference type="PANTHER" id="PTHR12835">
    <property type="entry name" value="BIOTIN PROTEIN LIGASE"/>
    <property type="match status" value="1"/>
</dbReference>
<keyword evidence="4" id="KW-1185">Reference proteome</keyword>
<dbReference type="GO" id="GO:0004077">
    <property type="term" value="F:biotin--[biotin carboxyl-carrier protein] ligase activity"/>
    <property type="evidence" value="ECO:0007669"/>
    <property type="project" value="UniProtKB-EC"/>
</dbReference>
<dbReference type="Gene3D" id="2.30.30.100">
    <property type="match status" value="1"/>
</dbReference>
<evidence type="ECO:0000313" key="4">
    <source>
        <dbReference type="Proteomes" id="UP000029067"/>
    </source>
</evidence>
<dbReference type="CDD" id="cd16442">
    <property type="entry name" value="BPL"/>
    <property type="match status" value="1"/>
</dbReference>
<proteinExistence type="predicted"/>
<dbReference type="InterPro" id="IPR045864">
    <property type="entry name" value="aa-tRNA-synth_II/BPL/LPL"/>
</dbReference>
<evidence type="ECO:0000313" key="3">
    <source>
        <dbReference type="EMBL" id="KFI63712.1"/>
    </source>
</evidence>
<dbReference type="STRING" id="1688.BCUN_1194"/>
<reference evidence="3 4" key="1">
    <citation type="submission" date="2014-03" db="EMBL/GenBank/DDBJ databases">
        <title>Genomics of Bifidobacteria.</title>
        <authorList>
            <person name="Ventura M."/>
            <person name="Milani C."/>
            <person name="Lugli G.A."/>
        </authorList>
    </citation>
    <scope>NUCLEOTIDE SEQUENCE [LARGE SCALE GENOMIC DNA]</scope>
    <source>
        <strain evidence="3 4">LMG 10738</strain>
    </source>
</reference>
<dbReference type="Pfam" id="PF03099">
    <property type="entry name" value="BPL_LplA_LipB"/>
    <property type="match status" value="1"/>
</dbReference>
<dbReference type="InterPro" id="IPR004143">
    <property type="entry name" value="BPL_LPL_catalytic"/>
</dbReference>